<feature type="chain" id="PRO_5045208890" evidence="2">
    <location>
        <begin position="20"/>
        <end position="243"/>
    </location>
</feature>
<dbReference type="SUPFAM" id="SSF89392">
    <property type="entry name" value="Prokaryotic lipoproteins and lipoprotein localization factors"/>
    <property type="match status" value="1"/>
</dbReference>
<dbReference type="RefSeq" id="WP_259412730.1">
    <property type="nucleotide sequence ID" value="NZ_JANWGH010000001.1"/>
</dbReference>
<keyword evidence="1 2" id="KW-0732">Signal</keyword>
<dbReference type="Pfam" id="PF09865">
    <property type="entry name" value="DUF2092"/>
    <property type="match status" value="1"/>
</dbReference>
<dbReference type="Proteomes" id="UP001206788">
    <property type="component" value="Unassembled WGS sequence"/>
</dbReference>
<gene>
    <name evidence="3" type="ORF">NY014_01345</name>
</gene>
<keyword evidence="4" id="KW-1185">Reference proteome</keyword>
<sequence length="243" mass="28429">MKKLFVFVLGIFLSQSIYSQTTFHDSTALLILDKVGEYFGQLNSLKFTTQISEDVAFSDNFFIKEFKNAEFIFQGKNKMAAKISNQGKDRFFLYNGEQAIYYVKEDNYYTAADAPNSTLEMLDWLDQSFGVHLLFADFLYPDFTISLVENMDYLEFLGTAYLDGIEYYHIGGANADLSFQLWIHQDLEMKPKKVVLTYFGEPYARQMEVNFDNWESNEIYPQTIFEFLPPPNSRQIIWLQKNQ</sequence>
<evidence type="ECO:0000256" key="1">
    <source>
        <dbReference type="ARBA" id="ARBA00022729"/>
    </source>
</evidence>
<evidence type="ECO:0000313" key="3">
    <source>
        <dbReference type="EMBL" id="MCS5489053.1"/>
    </source>
</evidence>
<protein>
    <submittedName>
        <fullName evidence="3">DUF2092 domain-containing protein</fullName>
    </submittedName>
</protein>
<proteinExistence type="predicted"/>
<dbReference type="Gene3D" id="2.50.20.10">
    <property type="entry name" value="Lipoprotein localisation LolA/LolB/LppX"/>
    <property type="match status" value="1"/>
</dbReference>
<feature type="signal peptide" evidence="2">
    <location>
        <begin position="1"/>
        <end position="19"/>
    </location>
</feature>
<accession>A0ABT2G2N1</accession>
<comment type="caution">
    <text evidence="3">The sequence shown here is derived from an EMBL/GenBank/DDBJ whole genome shotgun (WGS) entry which is preliminary data.</text>
</comment>
<reference evidence="3 4" key="1">
    <citation type="submission" date="2022-08" db="EMBL/GenBank/DDBJ databases">
        <title>Algoriphagus sp. CAU 1643 isolated from mud.</title>
        <authorList>
            <person name="Kim W."/>
        </authorList>
    </citation>
    <scope>NUCLEOTIDE SEQUENCE [LARGE SCALE GENOMIC DNA]</scope>
    <source>
        <strain evidence="3 4">CAU 1643</strain>
    </source>
</reference>
<evidence type="ECO:0000256" key="2">
    <source>
        <dbReference type="SAM" id="SignalP"/>
    </source>
</evidence>
<organism evidence="3 4">
    <name type="scientific">Algoriphagus limi</name>
    <dbReference type="NCBI Taxonomy" id="2975273"/>
    <lineage>
        <taxon>Bacteria</taxon>
        <taxon>Pseudomonadati</taxon>
        <taxon>Bacteroidota</taxon>
        <taxon>Cytophagia</taxon>
        <taxon>Cytophagales</taxon>
        <taxon>Cyclobacteriaceae</taxon>
        <taxon>Algoriphagus</taxon>
    </lineage>
</organism>
<dbReference type="InterPro" id="IPR019207">
    <property type="entry name" value="DUF2092"/>
</dbReference>
<dbReference type="InterPro" id="IPR029046">
    <property type="entry name" value="LolA/LolB/LppX"/>
</dbReference>
<evidence type="ECO:0000313" key="4">
    <source>
        <dbReference type="Proteomes" id="UP001206788"/>
    </source>
</evidence>
<name>A0ABT2G2N1_9BACT</name>
<dbReference type="EMBL" id="JANWGH010000001">
    <property type="protein sequence ID" value="MCS5489053.1"/>
    <property type="molecule type" value="Genomic_DNA"/>
</dbReference>